<protein>
    <submittedName>
        <fullName evidence="1">Uncharacterized protein</fullName>
    </submittedName>
</protein>
<name>A0AAC9J398_VIRHA</name>
<dbReference type="AlphaFoldDB" id="A0AAC9J398"/>
<dbReference type="KEGG" id="vhl:BME96_12435"/>
<accession>A0AAC9J398</accession>
<proteinExistence type="predicted"/>
<reference evidence="1 2" key="1">
    <citation type="submission" date="2016-11" db="EMBL/GenBank/DDBJ databases">
        <title>Complete genome sequencing of Virgibacillus halodenitrificans PDB-F2.</title>
        <authorList>
            <person name="Sun Z."/>
            <person name="Zhou Y."/>
            <person name="Li H."/>
        </authorList>
    </citation>
    <scope>NUCLEOTIDE SEQUENCE [LARGE SCALE GENOMIC DNA]</scope>
    <source>
        <strain evidence="1 2">PDB-F2</strain>
    </source>
</reference>
<dbReference type="EMBL" id="CP017962">
    <property type="protein sequence ID" value="APC48950.1"/>
    <property type="molecule type" value="Genomic_DNA"/>
</dbReference>
<organism evidence="1 2">
    <name type="scientific">Virgibacillus halodenitrificans</name>
    <name type="common">Bacillus halodenitrificans</name>
    <dbReference type="NCBI Taxonomy" id="1482"/>
    <lineage>
        <taxon>Bacteria</taxon>
        <taxon>Bacillati</taxon>
        <taxon>Bacillota</taxon>
        <taxon>Bacilli</taxon>
        <taxon>Bacillales</taxon>
        <taxon>Bacillaceae</taxon>
        <taxon>Virgibacillus</taxon>
    </lineage>
</organism>
<sequence length="84" mass="10201">MRKHEQKDYFITNKDNEFEQVKSVVKKSLDNARVEDGVPMWESFLERLYYSLDEGQEKGMEPWQINRIIQLLLNYVPEEDKNNY</sequence>
<dbReference type="RefSeq" id="WP_071649209.1">
    <property type="nucleotide sequence ID" value="NZ_CP017962.1"/>
</dbReference>
<evidence type="ECO:0000313" key="2">
    <source>
        <dbReference type="Proteomes" id="UP000182945"/>
    </source>
</evidence>
<dbReference type="GeneID" id="71515211"/>
<gene>
    <name evidence="1" type="ORF">BME96_12435</name>
</gene>
<evidence type="ECO:0000313" key="1">
    <source>
        <dbReference type="EMBL" id="APC48950.1"/>
    </source>
</evidence>
<dbReference type="Proteomes" id="UP000182945">
    <property type="component" value="Chromosome"/>
</dbReference>